<organism evidence="4">
    <name type="scientific">Nippostrongylus brasiliensis</name>
    <name type="common">Rat hookworm</name>
    <dbReference type="NCBI Taxonomy" id="27835"/>
    <lineage>
        <taxon>Eukaryota</taxon>
        <taxon>Metazoa</taxon>
        <taxon>Ecdysozoa</taxon>
        <taxon>Nematoda</taxon>
        <taxon>Chromadorea</taxon>
        <taxon>Rhabditida</taxon>
        <taxon>Rhabditina</taxon>
        <taxon>Rhabditomorpha</taxon>
        <taxon>Strongyloidea</taxon>
        <taxon>Heligmosomidae</taxon>
        <taxon>Nippostrongylus</taxon>
    </lineage>
</organism>
<accession>A0A0N4YV97</accession>
<dbReference type="Proteomes" id="UP000271162">
    <property type="component" value="Unassembled WGS sequence"/>
</dbReference>
<feature type="transmembrane region" description="Helical" evidence="1">
    <location>
        <begin position="192"/>
        <end position="211"/>
    </location>
</feature>
<evidence type="ECO:0000313" key="2">
    <source>
        <dbReference type="EMBL" id="VDL84911.1"/>
    </source>
</evidence>
<keyword evidence="1" id="KW-1133">Transmembrane helix</keyword>
<evidence type="ECO:0000256" key="1">
    <source>
        <dbReference type="SAM" id="Phobius"/>
    </source>
</evidence>
<dbReference type="WBParaSite" id="NBR_0002116901-mRNA-1">
    <property type="protein sequence ID" value="NBR_0002116901-mRNA-1"/>
    <property type="gene ID" value="NBR_0002116901"/>
</dbReference>
<proteinExistence type="predicted"/>
<sequence>MTINKDMCKSLVYNENMVPVSTALPPMNGTLDPSYIMVSATDGGSLLRELHRRRLIELTKQLQDNVTVEVRGRIYEFRDLCEPYCDMNTAFLAFLKLYDPETPSTHTYPQVEIFGTKAFIGNNAYGVTLRNGTKQIAAFSTAILPIYLVSSYENTDVIYRWLLAARESFADERFAIFKFANYAADYGAVPSFASAVAPIFLVAIVLHLVVVKHQEKGKRRREQFFSC</sequence>
<protein>
    <submittedName>
        <fullName evidence="4">Ectonucleoside triphosphate diphosphohydrolase 2</fullName>
    </submittedName>
</protein>
<gene>
    <name evidence="2" type="ORF">NBR_LOCUS21170</name>
</gene>
<keyword evidence="1" id="KW-0472">Membrane</keyword>
<dbReference type="EMBL" id="UYSL01025980">
    <property type="protein sequence ID" value="VDL84911.1"/>
    <property type="molecule type" value="Genomic_DNA"/>
</dbReference>
<reference evidence="4" key="1">
    <citation type="submission" date="2017-02" db="UniProtKB">
        <authorList>
            <consortium name="WormBaseParasite"/>
        </authorList>
    </citation>
    <scope>IDENTIFICATION</scope>
</reference>
<evidence type="ECO:0000313" key="4">
    <source>
        <dbReference type="WBParaSite" id="NBR_0002116901-mRNA-1"/>
    </source>
</evidence>
<dbReference type="AlphaFoldDB" id="A0A0N4YV97"/>
<evidence type="ECO:0000313" key="3">
    <source>
        <dbReference type="Proteomes" id="UP000271162"/>
    </source>
</evidence>
<keyword evidence="1" id="KW-0812">Transmembrane</keyword>
<keyword evidence="3" id="KW-1185">Reference proteome</keyword>
<name>A0A0N4YV97_NIPBR</name>
<reference evidence="2 3" key="2">
    <citation type="submission" date="2018-11" db="EMBL/GenBank/DDBJ databases">
        <authorList>
            <consortium name="Pathogen Informatics"/>
        </authorList>
    </citation>
    <scope>NUCLEOTIDE SEQUENCE [LARGE SCALE GENOMIC DNA]</scope>
</reference>